<evidence type="ECO:0000259" key="4">
    <source>
        <dbReference type="Pfam" id="PF13458"/>
    </source>
</evidence>
<reference evidence="5 6" key="1">
    <citation type="submission" date="2021-12" db="EMBL/GenBank/DDBJ databases">
        <title>Discovery of the Pendulisporaceae a myxobacterial family with distinct sporulation behavior and unique specialized metabolism.</title>
        <authorList>
            <person name="Garcia R."/>
            <person name="Popoff A."/>
            <person name="Bader C.D."/>
            <person name="Loehr J."/>
            <person name="Walesch S."/>
            <person name="Walt C."/>
            <person name="Boldt J."/>
            <person name="Bunk B."/>
            <person name="Haeckl F.J.F.P.J."/>
            <person name="Gunesch A.P."/>
            <person name="Birkelbach J."/>
            <person name="Nuebel U."/>
            <person name="Pietschmann T."/>
            <person name="Bach T."/>
            <person name="Mueller R."/>
        </authorList>
    </citation>
    <scope>NUCLEOTIDE SEQUENCE [LARGE SCALE GENOMIC DNA]</scope>
    <source>
        <strain evidence="5 6">MSr11954</strain>
    </source>
</reference>
<dbReference type="EMBL" id="CP089984">
    <property type="protein sequence ID" value="WXB18886.1"/>
    <property type="molecule type" value="Genomic_DNA"/>
</dbReference>
<evidence type="ECO:0000256" key="2">
    <source>
        <dbReference type="ARBA" id="ARBA00022729"/>
    </source>
</evidence>
<feature type="domain" description="Leucine-binding protein" evidence="4">
    <location>
        <begin position="89"/>
        <end position="492"/>
    </location>
</feature>
<comment type="similarity">
    <text evidence="1">Belongs to the leucine-binding protein family.</text>
</comment>
<accession>A0ABZ2M8P1</accession>
<keyword evidence="6" id="KW-1185">Reference proteome</keyword>
<dbReference type="RefSeq" id="WP_394828511.1">
    <property type="nucleotide sequence ID" value="NZ_CP089984.1"/>
</dbReference>
<dbReference type="Gene3D" id="3.40.50.2300">
    <property type="match status" value="2"/>
</dbReference>
<feature type="signal peptide" evidence="3">
    <location>
        <begin position="1"/>
        <end position="25"/>
    </location>
</feature>
<gene>
    <name evidence="5" type="ORF">LZC94_16815</name>
</gene>
<evidence type="ECO:0000313" key="6">
    <source>
        <dbReference type="Proteomes" id="UP001370348"/>
    </source>
</evidence>
<dbReference type="PANTHER" id="PTHR30483">
    <property type="entry name" value="LEUCINE-SPECIFIC-BINDING PROTEIN"/>
    <property type="match status" value="1"/>
</dbReference>
<dbReference type="Pfam" id="PF13458">
    <property type="entry name" value="Peripla_BP_6"/>
    <property type="match status" value="1"/>
</dbReference>
<dbReference type="InterPro" id="IPR028082">
    <property type="entry name" value="Peripla_BP_I"/>
</dbReference>
<protein>
    <submittedName>
        <fullName evidence="5">ABC transporter substrate-binding protein</fullName>
    </submittedName>
</protein>
<dbReference type="InterPro" id="IPR028081">
    <property type="entry name" value="Leu-bd"/>
</dbReference>
<name>A0ABZ2M8P1_9BACT</name>
<proteinExistence type="inferred from homology"/>
<sequence>MRSRPSSIFPAFAGLVALVVSAHMAGCSNLVDASGYHVAQGVYCNTHSDCTRARGPNWICRASTKRCVSLVSDDCKRVLGDPTNDDAIIVGSLFPIEGRDKTSGTPIENGVELAFGDFLQNQWLPPLPGKTQRRPMVLVACNDGAEEPTAIRAARHLTEEVGVPAIIGAAYSGVTTAVATQVTIPAGALLISPSSTSITLSTLQDDGLVWRTCPSDVIQADAHAALMKLIEDDMKAKLPAGTKLKVALLHKGDPYGRGLGNAFTPILSFNGAKATDPSNAPNYYRRIEYGNPDIEIPDYAARAKEIVDFAPHVIFLFGTTETVRSVIVAVEKHWKPELPYRPFYLMTDGSAVPQMSQYLAEAPEGTRQRMLGTKPGTVGPNFEDFKSAYRSRVFDGTSPEATWAVNAYDAFYMLTYSMVSLEGRPLTGRNIAEGFKRQIAAAPSVRAGQTYINDAFKILAEGRSFDYDGASGPLNLDTKTGEAASDILLWCVKKDESDKITDPITIPAVYFSATTRGLTGGMDAIRGFCGF</sequence>
<dbReference type="PANTHER" id="PTHR30483:SF6">
    <property type="entry name" value="PERIPLASMIC BINDING PROTEIN OF ABC TRANSPORTER FOR NATURAL AMINO ACIDS"/>
    <property type="match status" value="1"/>
</dbReference>
<evidence type="ECO:0000256" key="1">
    <source>
        <dbReference type="ARBA" id="ARBA00010062"/>
    </source>
</evidence>
<evidence type="ECO:0000256" key="3">
    <source>
        <dbReference type="SAM" id="SignalP"/>
    </source>
</evidence>
<dbReference type="InterPro" id="IPR051010">
    <property type="entry name" value="BCAA_transport"/>
</dbReference>
<organism evidence="5 6">
    <name type="scientific">Pendulispora albinea</name>
    <dbReference type="NCBI Taxonomy" id="2741071"/>
    <lineage>
        <taxon>Bacteria</taxon>
        <taxon>Pseudomonadati</taxon>
        <taxon>Myxococcota</taxon>
        <taxon>Myxococcia</taxon>
        <taxon>Myxococcales</taxon>
        <taxon>Sorangiineae</taxon>
        <taxon>Pendulisporaceae</taxon>
        <taxon>Pendulispora</taxon>
    </lineage>
</organism>
<feature type="chain" id="PRO_5046017384" evidence="3">
    <location>
        <begin position="26"/>
        <end position="531"/>
    </location>
</feature>
<dbReference type="Proteomes" id="UP001370348">
    <property type="component" value="Chromosome"/>
</dbReference>
<dbReference type="SUPFAM" id="SSF53822">
    <property type="entry name" value="Periplasmic binding protein-like I"/>
    <property type="match status" value="1"/>
</dbReference>
<evidence type="ECO:0000313" key="5">
    <source>
        <dbReference type="EMBL" id="WXB18886.1"/>
    </source>
</evidence>
<keyword evidence="2 3" id="KW-0732">Signal</keyword>